<dbReference type="OrthoDB" id="5322539at2759"/>
<dbReference type="PANTHER" id="PTHR35041">
    <property type="entry name" value="MEDIATOR OF RNA POLYMERASE II TRANSCRIPTION SUBUNIT 1"/>
    <property type="match status" value="1"/>
</dbReference>
<feature type="transmembrane region" description="Helical" evidence="1">
    <location>
        <begin position="125"/>
        <end position="143"/>
    </location>
</feature>
<evidence type="ECO:0000313" key="2">
    <source>
        <dbReference type="EMBL" id="KAG9696323.1"/>
    </source>
</evidence>
<evidence type="ECO:0000313" key="3">
    <source>
        <dbReference type="Proteomes" id="UP000779574"/>
    </source>
</evidence>
<keyword evidence="1" id="KW-0472">Membrane</keyword>
<dbReference type="Proteomes" id="UP000779574">
    <property type="component" value="Unassembled WGS sequence"/>
</dbReference>
<keyword evidence="1" id="KW-0812">Transmembrane</keyword>
<feature type="non-terminal residue" evidence="2">
    <location>
        <position position="1"/>
    </location>
</feature>
<dbReference type="AlphaFoldDB" id="A0A9P8EQL3"/>
<dbReference type="EMBL" id="JAHFXF010000105">
    <property type="protein sequence ID" value="KAG9696323.1"/>
    <property type="molecule type" value="Genomic_DNA"/>
</dbReference>
<evidence type="ECO:0000256" key="1">
    <source>
        <dbReference type="SAM" id="Phobius"/>
    </source>
</evidence>
<reference evidence="2" key="1">
    <citation type="journal article" date="2021" name="J Fungi (Basel)">
        <title>Virulence traits and population genomics of the black yeast Aureobasidium melanogenum.</title>
        <authorList>
            <person name="Cernosa A."/>
            <person name="Sun X."/>
            <person name="Gostincar C."/>
            <person name="Fang C."/>
            <person name="Gunde-Cimerman N."/>
            <person name="Song Z."/>
        </authorList>
    </citation>
    <scope>NUCLEOTIDE SEQUENCE</scope>
    <source>
        <strain evidence="2">EXF-9911</strain>
    </source>
</reference>
<name>A0A9P8EQL3_AURME</name>
<organism evidence="2 3">
    <name type="scientific">Aureobasidium melanogenum</name>
    <name type="common">Aureobasidium pullulans var. melanogenum</name>
    <dbReference type="NCBI Taxonomy" id="46634"/>
    <lineage>
        <taxon>Eukaryota</taxon>
        <taxon>Fungi</taxon>
        <taxon>Dikarya</taxon>
        <taxon>Ascomycota</taxon>
        <taxon>Pezizomycotina</taxon>
        <taxon>Dothideomycetes</taxon>
        <taxon>Dothideomycetidae</taxon>
        <taxon>Dothideales</taxon>
        <taxon>Saccotheciaceae</taxon>
        <taxon>Aureobasidium</taxon>
    </lineage>
</organism>
<accession>A0A9P8EQL3</accession>
<dbReference type="PANTHER" id="PTHR35041:SF6">
    <property type="entry name" value="FORMYLMETHIONINE DEFORMYLASE-LIKE PROTEIN-RELATED"/>
    <property type="match status" value="1"/>
</dbReference>
<reference evidence="2" key="2">
    <citation type="submission" date="2021-08" db="EMBL/GenBank/DDBJ databases">
        <authorList>
            <person name="Gostincar C."/>
            <person name="Sun X."/>
            <person name="Song Z."/>
            <person name="Gunde-Cimerman N."/>
        </authorList>
    </citation>
    <scope>NUCLEOTIDE SEQUENCE</scope>
    <source>
        <strain evidence="2">EXF-9911</strain>
    </source>
</reference>
<feature type="transmembrane region" description="Helical" evidence="1">
    <location>
        <begin position="71"/>
        <end position="92"/>
    </location>
</feature>
<feature type="transmembrane region" description="Helical" evidence="1">
    <location>
        <begin position="12"/>
        <end position="31"/>
    </location>
</feature>
<proteinExistence type="predicted"/>
<protein>
    <submittedName>
        <fullName evidence="2">Uncharacterized protein</fullName>
    </submittedName>
</protein>
<gene>
    <name evidence="2" type="ORF">KCU76_g3824</name>
</gene>
<comment type="caution">
    <text evidence="2">The sequence shown here is derived from an EMBL/GenBank/DDBJ whole genome shotgun (WGS) entry which is preliminary data.</text>
</comment>
<keyword evidence="1" id="KW-1133">Transmembrane helix</keyword>
<feature type="transmembrane region" description="Helical" evidence="1">
    <location>
        <begin position="527"/>
        <end position="558"/>
    </location>
</feature>
<sequence length="642" mass="69987">MLDSILTHWRALCILYGSLLASIAFAVGHHLHNQKLNNTVVSTTNDLAIGTWTGVSSQNFNTAIGNTLASLFRTFLSITVTTAYCQIFWHALKARSTRLNIVDAISGILANPVGFLNLGAWRKSALLFPLAIAIWLLPIAPIITPATLTVATSPQILHDMVNVTSIDFNSLNFAFTENSCSYISPRYEVRKVVTAAAVPGAVLSIDAPRGQRNASYVQEFAAPALQCSDVSGSLLEEILSNVNVSSWNTSSSYGFLTWVPDEESLLPFQPRTRSGGQVFAQLRPDSIGSFNGTSLTLFVAIFPNFINPFDLYEMVTGWNYTANATVVECNLVNATYSLSFNWTNSIQDLNVTVMPSKDYISYPYLNNCTEFLSVSESLEMDASHVSIQPLPDYNRTLVQRLAYASVMDAFTRLLIGSISQELYGIGLAAGSRISTTNVLNTILGGTAELLPLQNLTDYSSASFYPRSWPGVSVSEQINDPPKLRTTLELLFDNATLRLITSPLLQPDPKTPFFPPPVNVTTIVYHNLYAYSAAVLLLAYGTALLIAIVTVVAGSLVIFSSGVSYSSSFSTVLRTTSHASMSTKITREDAGGQDPLPKHLAEATITFDYTDANEEEAVKEHLVTKGDHELQSVSSQSERNATW</sequence>